<protein>
    <recommendedName>
        <fullName evidence="2">DUF58 domain-containing protein</fullName>
    </recommendedName>
</protein>
<feature type="domain" description="DUF58" evidence="2">
    <location>
        <begin position="166"/>
        <end position="239"/>
    </location>
</feature>
<organism evidence="3 4">
    <name type="scientific">Acetivibrio straminisolvens JCM 21531</name>
    <dbReference type="NCBI Taxonomy" id="1294263"/>
    <lineage>
        <taxon>Bacteria</taxon>
        <taxon>Bacillati</taxon>
        <taxon>Bacillota</taxon>
        <taxon>Clostridia</taxon>
        <taxon>Eubacteriales</taxon>
        <taxon>Oscillospiraceae</taxon>
        <taxon>Acetivibrio</taxon>
    </lineage>
</organism>
<accession>W4V5K9</accession>
<dbReference type="RefSeq" id="WP_243467267.1">
    <property type="nucleotide sequence ID" value="NZ_BAVR01000013.1"/>
</dbReference>
<evidence type="ECO:0000256" key="1">
    <source>
        <dbReference type="SAM" id="Phobius"/>
    </source>
</evidence>
<dbReference type="Proteomes" id="UP000019109">
    <property type="component" value="Unassembled WGS sequence"/>
</dbReference>
<dbReference type="EMBL" id="BAVR01000013">
    <property type="protein sequence ID" value="GAE88093.1"/>
    <property type="molecule type" value="Genomic_DNA"/>
</dbReference>
<keyword evidence="1" id="KW-1133">Transmembrane helix</keyword>
<keyword evidence="1" id="KW-0472">Membrane</keyword>
<dbReference type="AlphaFoldDB" id="W4V5K9"/>
<name>W4V5K9_9FIRM</name>
<keyword evidence="4" id="KW-1185">Reference proteome</keyword>
<dbReference type="STRING" id="1294263.JCM21531_1516"/>
<evidence type="ECO:0000313" key="3">
    <source>
        <dbReference type="EMBL" id="GAE88093.1"/>
    </source>
</evidence>
<proteinExistence type="predicted"/>
<dbReference type="PANTHER" id="PTHR34351:SF2">
    <property type="entry name" value="DUF58 DOMAIN-CONTAINING PROTEIN"/>
    <property type="match status" value="1"/>
</dbReference>
<evidence type="ECO:0000259" key="2">
    <source>
        <dbReference type="Pfam" id="PF01882"/>
    </source>
</evidence>
<evidence type="ECO:0000313" key="4">
    <source>
        <dbReference type="Proteomes" id="UP000019109"/>
    </source>
</evidence>
<dbReference type="InterPro" id="IPR002881">
    <property type="entry name" value="DUF58"/>
</dbReference>
<comment type="caution">
    <text evidence="3">The sequence shown here is derived from an EMBL/GenBank/DDBJ whole genome shotgun (WGS) entry which is preliminary data.</text>
</comment>
<reference evidence="3" key="1">
    <citation type="journal article" date="2014" name="Genome Announc.">
        <title>Draft Genome Sequence of Clostridium straminisolvens Strain JCM 21531T, Isolated from a Cellulose-Degrading Bacterial Community.</title>
        <authorList>
            <person name="Yuki M."/>
            <person name="Oshima K."/>
            <person name="Suda W."/>
            <person name="Sakamoto M."/>
            <person name="Kitamura K."/>
            <person name="Iida T."/>
            <person name="Hattori M."/>
            <person name="Ohkuma M."/>
        </authorList>
    </citation>
    <scope>NUCLEOTIDE SEQUENCE [LARGE SCALE GENOMIC DNA]</scope>
    <source>
        <strain evidence="3">JCM 21531</strain>
    </source>
</reference>
<feature type="transmembrane region" description="Helical" evidence="1">
    <location>
        <begin position="6"/>
        <end position="24"/>
    </location>
</feature>
<dbReference type="PANTHER" id="PTHR34351">
    <property type="entry name" value="SLR1927 PROTEIN-RELATED"/>
    <property type="match status" value="1"/>
</dbReference>
<dbReference type="Pfam" id="PF01882">
    <property type="entry name" value="DUF58"/>
    <property type="match status" value="1"/>
</dbReference>
<keyword evidence="1" id="KW-0812">Transmembrane</keyword>
<sequence length="402" mass="47233">MLFYTVFLLPFVSIAITSIAFVRFKYIQEIDKRRVMKGDEVNYTLKINNEDFFLYPYIKINFHNSDTIFANQFESKSFSLLPFKKKTFSYKLCCKYRGDFLVGVKSIEFEDYLGIVKFTHEPISTKNVTVFPRLVKLDSIKLKTDYLSESHALSNSRIENTMTFSDTRKYIYGDSIKKIHWKLSSKMNELLVKNFESTSQVSSVILLDINKNSYSFEQNSVIEDMLIEASIAVTYYCLSNWIPINLVYYSKGFIDIEAKNALEFEEIYNILSGIKFENDMNIKDVLSIYVKNNILKRTSILLFTSNLNYELYDEIYKTKLMGYDINLVYVSSEYIVNTVSSEVTSILNELLEIGVMVYKIKTEDDIKMSWNTDRTFLQKVRRFKTWIPKDCLIILPISFWQL</sequence>
<gene>
    <name evidence="3" type="ORF">JCM21531_1516</name>
</gene>